<reference evidence="5" key="1">
    <citation type="submission" date="2015-07" db="EMBL/GenBank/DDBJ databases">
        <authorList>
            <person name="Ju K.-S."/>
            <person name="Doroghazi J.R."/>
            <person name="Metcalf W.W."/>
        </authorList>
    </citation>
    <scope>NUCLEOTIDE SEQUENCE [LARGE SCALE GENOMIC DNA]</scope>
    <source>
        <strain evidence="5">NRRL ISP-5002</strain>
    </source>
</reference>
<dbReference type="SUPFAM" id="SSF56349">
    <property type="entry name" value="DNA breaking-rejoining enzymes"/>
    <property type="match status" value="1"/>
</dbReference>
<feature type="region of interest" description="Disordered" evidence="2">
    <location>
        <begin position="1"/>
        <end position="23"/>
    </location>
</feature>
<feature type="domain" description="Tyr recombinase" evidence="3">
    <location>
        <begin position="1"/>
        <end position="97"/>
    </location>
</feature>
<dbReference type="Proteomes" id="UP000037982">
    <property type="component" value="Unassembled WGS sequence"/>
</dbReference>
<feature type="region of interest" description="Disordered" evidence="2">
    <location>
        <begin position="108"/>
        <end position="150"/>
    </location>
</feature>
<gene>
    <name evidence="4" type="ORF">ADL29_06435</name>
</gene>
<dbReference type="GO" id="GO:0003677">
    <property type="term" value="F:DNA binding"/>
    <property type="evidence" value="ECO:0007669"/>
    <property type="project" value="InterPro"/>
</dbReference>
<name>A0A0N0H3M9_9ACTN</name>
<dbReference type="Gene3D" id="1.10.443.10">
    <property type="entry name" value="Intergrase catalytic core"/>
    <property type="match status" value="1"/>
</dbReference>
<dbReference type="InterPro" id="IPR011010">
    <property type="entry name" value="DNA_brk_join_enz"/>
</dbReference>
<dbReference type="AlphaFoldDB" id="A0A0N0H3M9"/>
<keyword evidence="1" id="KW-0233">DNA recombination</keyword>
<accession>A0A0N0H3M9</accession>
<dbReference type="PROSITE" id="PS51898">
    <property type="entry name" value="TYR_RECOMBINASE"/>
    <property type="match status" value="1"/>
</dbReference>
<dbReference type="PATRIC" id="fig|66876.3.peg.1416"/>
<proteinExistence type="predicted"/>
<dbReference type="EMBL" id="LGKG01000024">
    <property type="protein sequence ID" value="KPC66120.1"/>
    <property type="molecule type" value="Genomic_DNA"/>
</dbReference>
<evidence type="ECO:0000313" key="4">
    <source>
        <dbReference type="EMBL" id="KPC66120.1"/>
    </source>
</evidence>
<dbReference type="GO" id="GO:0006310">
    <property type="term" value="P:DNA recombination"/>
    <property type="evidence" value="ECO:0007669"/>
    <property type="project" value="UniProtKB-KW"/>
</dbReference>
<evidence type="ECO:0000256" key="2">
    <source>
        <dbReference type="SAM" id="MobiDB-lite"/>
    </source>
</evidence>
<evidence type="ECO:0000313" key="5">
    <source>
        <dbReference type="Proteomes" id="UP000037982"/>
    </source>
</evidence>
<sequence>MWRRPRGALAGAGPRGRWHPGSWPRPGKVTDLFEQLVANSGLPPIRLHDLRHGAATLMLAAGGDVKVVSDTLGHSDTRITRDIYQSVFPQVTKDAAEATAKLVPLPRKAEAEEAARKARKARKEAKRAKKARAEGKKKTGEKAKRKKLKK</sequence>
<evidence type="ECO:0000259" key="3">
    <source>
        <dbReference type="PROSITE" id="PS51898"/>
    </source>
</evidence>
<feature type="compositionally biased region" description="Basic and acidic residues" evidence="2">
    <location>
        <begin position="131"/>
        <end position="142"/>
    </location>
</feature>
<feature type="compositionally biased region" description="Basic residues" evidence="2">
    <location>
        <begin position="117"/>
        <end position="130"/>
    </location>
</feature>
<dbReference type="Pfam" id="PF00589">
    <property type="entry name" value="Phage_integrase"/>
    <property type="match status" value="1"/>
</dbReference>
<protein>
    <submittedName>
        <fullName evidence="4">Integrase</fullName>
    </submittedName>
</protein>
<dbReference type="GO" id="GO:0015074">
    <property type="term" value="P:DNA integration"/>
    <property type="evidence" value="ECO:0007669"/>
    <property type="project" value="InterPro"/>
</dbReference>
<dbReference type="InterPro" id="IPR013762">
    <property type="entry name" value="Integrase-like_cat_sf"/>
</dbReference>
<keyword evidence="5" id="KW-1185">Reference proteome</keyword>
<dbReference type="InterPro" id="IPR002104">
    <property type="entry name" value="Integrase_catalytic"/>
</dbReference>
<comment type="caution">
    <text evidence="4">The sequence shown here is derived from an EMBL/GenBank/DDBJ whole genome shotgun (WGS) entry which is preliminary data.</text>
</comment>
<evidence type="ECO:0000256" key="1">
    <source>
        <dbReference type="ARBA" id="ARBA00023172"/>
    </source>
</evidence>
<organism evidence="4 5">
    <name type="scientific">Streptomyces chattanoogensis</name>
    <dbReference type="NCBI Taxonomy" id="66876"/>
    <lineage>
        <taxon>Bacteria</taxon>
        <taxon>Bacillati</taxon>
        <taxon>Actinomycetota</taxon>
        <taxon>Actinomycetes</taxon>
        <taxon>Kitasatosporales</taxon>
        <taxon>Streptomycetaceae</taxon>
        <taxon>Streptomyces</taxon>
    </lineage>
</organism>